<dbReference type="Pfam" id="PF01850">
    <property type="entry name" value="PIN"/>
    <property type="match status" value="1"/>
</dbReference>
<evidence type="ECO:0000259" key="1">
    <source>
        <dbReference type="Pfam" id="PF01850"/>
    </source>
</evidence>
<accession>A0A2A2TI51</accession>
<keyword evidence="3" id="KW-1185">Reference proteome</keyword>
<name>A0A2A2TI51_9CYAN</name>
<evidence type="ECO:0000313" key="3">
    <source>
        <dbReference type="Proteomes" id="UP000218238"/>
    </source>
</evidence>
<dbReference type="Gene3D" id="3.40.50.1010">
    <property type="entry name" value="5'-nuclease"/>
    <property type="match status" value="1"/>
</dbReference>
<proteinExistence type="predicted"/>
<evidence type="ECO:0000313" key="2">
    <source>
        <dbReference type="EMBL" id="PAX53410.1"/>
    </source>
</evidence>
<dbReference type="SUPFAM" id="SSF88723">
    <property type="entry name" value="PIN domain-like"/>
    <property type="match status" value="1"/>
</dbReference>
<dbReference type="CDD" id="cd18692">
    <property type="entry name" value="PIN_VapC-like"/>
    <property type="match status" value="1"/>
</dbReference>
<sequence length="151" mass="16936">MNVGESQPGFIDSNIWLYRFILNPRDADAIPKQQIATTITNYQNSLISTQVVNDVCSNLIRKAGFNNPQIQILLEELAQGCEILPVSLETLQYSVKLRDRYSLSFWDSLIVASAVLGDARILYSEDMQDGLIVENTLQIVNPFRDLSLISG</sequence>
<organism evidence="2 3">
    <name type="scientific">Brunnivagina elsteri CCALA 953</name>
    <dbReference type="NCBI Taxonomy" id="987040"/>
    <lineage>
        <taxon>Bacteria</taxon>
        <taxon>Bacillati</taxon>
        <taxon>Cyanobacteriota</taxon>
        <taxon>Cyanophyceae</taxon>
        <taxon>Nostocales</taxon>
        <taxon>Calotrichaceae</taxon>
        <taxon>Brunnivagina</taxon>
    </lineage>
</organism>
<gene>
    <name evidence="2" type="ORF">CK510_14170</name>
</gene>
<dbReference type="InterPro" id="IPR002716">
    <property type="entry name" value="PIN_dom"/>
</dbReference>
<dbReference type="RefSeq" id="WP_095722311.1">
    <property type="nucleotide sequence ID" value="NZ_NTFS01000144.1"/>
</dbReference>
<feature type="domain" description="PIN" evidence="1">
    <location>
        <begin position="10"/>
        <end position="126"/>
    </location>
</feature>
<protein>
    <submittedName>
        <fullName evidence="2">PIN domain nuclease</fullName>
    </submittedName>
</protein>
<dbReference type="OrthoDB" id="13900at2"/>
<reference evidence="2 3" key="1">
    <citation type="submission" date="2017-08" db="EMBL/GenBank/DDBJ databases">
        <title>Draft genome sequence of filamentous cyanobacterium Calothrix elsteri CCALA 953.</title>
        <authorList>
            <person name="Gagunashvili A.N."/>
            <person name="Elster J."/>
            <person name="Andresson O.S."/>
        </authorList>
    </citation>
    <scope>NUCLEOTIDE SEQUENCE [LARGE SCALE GENOMIC DNA]</scope>
    <source>
        <strain evidence="2 3">CCALA 953</strain>
    </source>
</reference>
<comment type="caution">
    <text evidence="2">The sequence shown here is derived from an EMBL/GenBank/DDBJ whole genome shotgun (WGS) entry which is preliminary data.</text>
</comment>
<dbReference type="EMBL" id="NTFS01000144">
    <property type="protein sequence ID" value="PAX53410.1"/>
    <property type="molecule type" value="Genomic_DNA"/>
</dbReference>
<dbReference type="AlphaFoldDB" id="A0A2A2TI51"/>
<dbReference type="Proteomes" id="UP000218238">
    <property type="component" value="Unassembled WGS sequence"/>
</dbReference>
<dbReference type="InterPro" id="IPR029060">
    <property type="entry name" value="PIN-like_dom_sf"/>
</dbReference>